<comment type="caution">
    <text evidence="2">The sequence shown here is derived from an EMBL/GenBank/DDBJ whole genome shotgun (WGS) entry which is preliminary data.</text>
</comment>
<keyword evidence="1" id="KW-0812">Transmembrane</keyword>
<evidence type="ECO:0000256" key="1">
    <source>
        <dbReference type="SAM" id="Phobius"/>
    </source>
</evidence>
<protein>
    <submittedName>
        <fullName evidence="2">Uncharacterized protein</fullName>
    </submittedName>
</protein>
<keyword evidence="1" id="KW-1133">Transmembrane helix</keyword>
<gene>
    <name evidence="2" type="ORF">VNO78_01918</name>
</gene>
<dbReference type="Proteomes" id="UP001386955">
    <property type="component" value="Unassembled WGS sequence"/>
</dbReference>
<keyword evidence="1" id="KW-0472">Membrane</keyword>
<dbReference type="AlphaFoldDB" id="A0AAN9XUW5"/>
<evidence type="ECO:0000313" key="3">
    <source>
        <dbReference type="Proteomes" id="UP001386955"/>
    </source>
</evidence>
<keyword evidence="3" id="KW-1185">Reference proteome</keyword>
<evidence type="ECO:0000313" key="2">
    <source>
        <dbReference type="EMBL" id="KAK7410808.1"/>
    </source>
</evidence>
<proteinExistence type="predicted"/>
<accession>A0AAN9XUW5</accession>
<organism evidence="2 3">
    <name type="scientific">Psophocarpus tetragonolobus</name>
    <name type="common">Winged bean</name>
    <name type="synonym">Dolichos tetragonolobus</name>
    <dbReference type="NCBI Taxonomy" id="3891"/>
    <lineage>
        <taxon>Eukaryota</taxon>
        <taxon>Viridiplantae</taxon>
        <taxon>Streptophyta</taxon>
        <taxon>Embryophyta</taxon>
        <taxon>Tracheophyta</taxon>
        <taxon>Spermatophyta</taxon>
        <taxon>Magnoliopsida</taxon>
        <taxon>eudicotyledons</taxon>
        <taxon>Gunneridae</taxon>
        <taxon>Pentapetalae</taxon>
        <taxon>rosids</taxon>
        <taxon>fabids</taxon>
        <taxon>Fabales</taxon>
        <taxon>Fabaceae</taxon>
        <taxon>Papilionoideae</taxon>
        <taxon>50 kb inversion clade</taxon>
        <taxon>NPAAA clade</taxon>
        <taxon>indigoferoid/millettioid clade</taxon>
        <taxon>Phaseoleae</taxon>
        <taxon>Psophocarpus</taxon>
    </lineage>
</organism>
<reference evidence="2 3" key="1">
    <citation type="submission" date="2024-01" db="EMBL/GenBank/DDBJ databases">
        <title>The genomes of 5 underutilized Papilionoideae crops provide insights into root nodulation and disease resistanc.</title>
        <authorList>
            <person name="Jiang F."/>
        </authorList>
    </citation>
    <scope>NUCLEOTIDE SEQUENCE [LARGE SCALE GENOMIC DNA]</scope>
    <source>
        <strain evidence="2">DUOXIRENSHENG_FW03</strain>
        <tissue evidence="2">Leaves</tissue>
    </source>
</reference>
<sequence length="75" mass="8640">MSSYGIRSNIYIGNLTFDEISMFISFLIFGFMQQDLHVLVDDHIIVRIMFANILNLGEKESEWSVKASMESLGEF</sequence>
<name>A0AAN9XUW5_PSOTE</name>
<feature type="transmembrane region" description="Helical" evidence="1">
    <location>
        <begin position="20"/>
        <end position="40"/>
    </location>
</feature>
<dbReference type="EMBL" id="JAYMYS010000001">
    <property type="protein sequence ID" value="KAK7410808.1"/>
    <property type="molecule type" value="Genomic_DNA"/>
</dbReference>